<dbReference type="Pfam" id="PF00476">
    <property type="entry name" value="DNA_pol_A"/>
    <property type="match status" value="1"/>
</dbReference>
<reference evidence="7 8" key="2">
    <citation type="submission" date="2019-08" db="EMBL/GenBank/DDBJ databases">
        <authorList>
            <person name="Henke P."/>
        </authorList>
    </citation>
    <scope>NUCLEOTIDE SEQUENCE [LARGE SCALE GENOMIC DNA]</scope>
    <source>
        <strain evidence="7">Phe10_nw2017</strain>
    </source>
</reference>
<evidence type="ECO:0000256" key="4">
    <source>
        <dbReference type="ARBA" id="ARBA00022705"/>
    </source>
</evidence>
<dbReference type="GO" id="GO:0006261">
    <property type="term" value="P:DNA-templated DNA replication"/>
    <property type="evidence" value="ECO:0007669"/>
    <property type="project" value="InterPro"/>
</dbReference>
<comment type="similarity">
    <text evidence="1">Belongs to the DNA polymerase type-A family.</text>
</comment>
<evidence type="ECO:0000256" key="1">
    <source>
        <dbReference type="ARBA" id="ARBA00007705"/>
    </source>
</evidence>
<evidence type="ECO:0000256" key="3">
    <source>
        <dbReference type="ARBA" id="ARBA00020311"/>
    </source>
</evidence>
<evidence type="ECO:0000259" key="6">
    <source>
        <dbReference type="SMART" id="SM00482"/>
    </source>
</evidence>
<dbReference type="InterPro" id="IPR002298">
    <property type="entry name" value="DNA_polymerase_A"/>
</dbReference>
<keyword evidence="4" id="KW-0235">DNA replication</keyword>
<evidence type="ECO:0000256" key="5">
    <source>
        <dbReference type="ARBA" id="ARBA00049244"/>
    </source>
</evidence>
<reference evidence="7 8" key="1">
    <citation type="submission" date="2019-08" db="EMBL/GenBank/DDBJ databases">
        <title>100 year-old enigma solved: identification of Planctomyces bekefii, the type genus and species of the phylum Planctomycetes.</title>
        <authorList>
            <person name="Svetlana D.N."/>
            <person name="Overmann J."/>
        </authorList>
    </citation>
    <scope>NUCLEOTIDE SEQUENCE [LARGE SCALE GENOMIC DNA]</scope>
    <source>
        <strain evidence="7">Phe10_nw2017</strain>
    </source>
</reference>
<keyword evidence="8" id="KW-1185">Reference proteome</keyword>
<gene>
    <name evidence="7" type="ORF">E3A20_30070</name>
</gene>
<dbReference type="PANTHER" id="PTHR10133:SF27">
    <property type="entry name" value="DNA POLYMERASE NU"/>
    <property type="match status" value="1"/>
</dbReference>
<dbReference type="AlphaFoldDB" id="A0A5C6M3P0"/>
<dbReference type="Gene3D" id="1.10.150.20">
    <property type="entry name" value="5' to 3' exonuclease, C-terminal subdomain"/>
    <property type="match status" value="1"/>
</dbReference>
<sequence length="232" mass="25812">WTLVCADYSQIELRVLAHFSGDQAMCEAFQAGIDIHAAVAADVFQVPVETVSPDQRRMAKAVNFGVIYGQTPWGLAASLGIDKAEAAAFIDDYFRRYAGVAAFCERILEETARTGYARTILNRRRAISGIRRTTGINRNMPERTAINTVIQGSAADLIKQAMLNVDRMLRQHSGQTRLLLQIHDELVLECPQNEAADLIPRLRQSMQDAMTLNVPLIVDITTGPDWLNQQDI</sequence>
<dbReference type="Gene3D" id="3.30.70.370">
    <property type="match status" value="1"/>
</dbReference>
<feature type="domain" description="DNA-directed DNA polymerase family A palm" evidence="6">
    <location>
        <begin position="1"/>
        <end position="194"/>
    </location>
</feature>
<dbReference type="GO" id="GO:0006302">
    <property type="term" value="P:double-strand break repair"/>
    <property type="evidence" value="ECO:0007669"/>
    <property type="project" value="TreeGrafter"/>
</dbReference>
<comment type="caution">
    <text evidence="7">The sequence shown here is derived from an EMBL/GenBank/DDBJ whole genome shotgun (WGS) entry which is preliminary data.</text>
</comment>
<dbReference type="GO" id="GO:0003677">
    <property type="term" value="F:DNA binding"/>
    <property type="evidence" value="ECO:0007669"/>
    <property type="project" value="InterPro"/>
</dbReference>
<dbReference type="GO" id="GO:0003887">
    <property type="term" value="F:DNA-directed DNA polymerase activity"/>
    <property type="evidence" value="ECO:0007669"/>
    <property type="project" value="UniProtKB-EC"/>
</dbReference>
<dbReference type="Proteomes" id="UP000321083">
    <property type="component" value="Unassembled WGS sequence"/>
</dbReference>
<name>A0A5C6M3P0_9PLAN</name>
<protein>
    <recommendedName>
        <fullName evidence="3">DNA polymerase I</fullName>
        <ecNumber evidence="2">2.7.7.7</ecNumber>
    </recommendedName>
</protein>
<dbReference type="PANTHER" id="PTHR10133">
    <property type="entry name" value="DNA POLYMERASE I"/>
    <property type="match status" value="1"/>
</dbReference>
<dbReference type="SUPFAM" id="SSF56672">
    <property type="entry name" value="DNA/RNA polymerases"/>
    <property type="match status" value="1"/>
</dbReference>
<proteinExistence type="inferred from homology"/>
<accession>A0A5C6M3P0</accession>
<dbReference type="SMART" id="SM00482">
    <property type="entry name" value="POLAc"/>
    <property type="match status" value="1"/>
</dbReference>
<evidence type="ECO:0000313" key="7">
    <source>
        <dbReference type="EMBL" id="TWW07864.1"/>
    </source>
</evidence>
<dbReference type="EC" id="2.7.7.7" evidence="2"/>
<dbReference type="EMBL" id="SRHE01000974">
    <property type="protein sequence ID" value="TWW07864.1"/>
    <property type="molecule type" value="Genomic_DNA"/>
</dbReference>
<dbReference type="InterPro" id="IPR001098">
    <property type="entry name" value="DNA-dir_DNA_pol_A_palm_dom"/>
</dbReference>
<evidence type="ECO:0000256" key="2">
    <source>
        <dbReference type="ARBA" id="ARBA00012417"/>
    </source>
</evidence>
<evidence type="ECO:0000313" key="8">
    <source>
        <dbReference type="Proteomes" id="UP000321083"/>
    </source>
</evidence>
<feature type="non-terminal residue" evidence="7">
    <location>
        <position position="1"/>
    </location>
</feature>
<dbReference type="FunFam" id="1.10.150.20:FF:000002">
    <property type="entry name" value="DNA polymerase I"/>
    <property type="match status" value="1"/>
</dbReference>
<organism evidence="7 8">
    <name type="scientific">Planctomyces bekefii</name>
    <dbReference type="NCBI Taxonomy" id="1653850"/>
    <lineage>
        <taxon>Bacteria</taxon>
        <taxon>Pseudomonadati</taxon>
        <taxon>Planctomycetota</taxon>
        <taxon>Planctomycetia</taxon>
        <taxon>Planctomycetales</taxon>
        <taxon>Planctomycetaceae</taxon>
        <taxon>Planctomyces</taxon>
    </lineage>
</organism>
<dbReference type="InterPro" id="IPR043502">
    <property type="entry name" value="DNA/RNA_pol_sf"/>
</dbReference>
<comment type="catalytic activity">
    <reaction evidence="5">
        <text>DNA(n) + a 2'-deoxyribonucleoside 5'-triphosphate = DNA(n+1) + diphosphate</text>
        <dbReference type="Rhea" id="RHEA:22508"/>
        <dbReference type="Rhea" id="RHEA-COMP:17339"/>
        <dbReference type="Rhea" id="RHEA-COMP:17340"/>
        <dbReference type="ChEBI" id="CHEBI:33019"/>
        <dbReference type="ChEBI" id="CHEBI:61560"/>
        <dbReference type="ChEBI" id="CHEBI:173112"/>
        <dbReference type="EC" id="2.7.7.7"/>
    </reaction>
</comment>
<dbReference type="PRINTS" id="PR00868">
    <property type="entry name" value="DNAPOLI"/>
</dbReference>